<evidence type="ECO:0000313" key="1">
    <source>
        <dbReference type="EMBL" id="CAI9920692.1"/>
    </source>
</evidence>
<dbReference type="EMBL" id="CATOUU010000202">
    <property type="protein sequence ID" value="CAI9920692.1"/>
    <property type="molecule type" value="Genomic_DNA"/>
</dbReference>
<reference evidence="1" key="1">
    <citation type="submission" date="2023-06" db="EMBL/GenBank/DDBJ databases">
        <authorList>
            <person name="Kurt Z."/>
        </authorList>
    </citation>
    <scope>NUCLEOTIDE SEQUENCE</scope>
</reference>
<reference evidence="2 3" key="2">
    <citation type="submission" date="2024-07" db="EMBL/GenBank/DDBJ databases">
        <authorList>
            <person name="Akdeniz Z."/>
        </authorList>
    </citation>
    <scope>NUCLEOTIDE SEQUENCE [LARGE SCALE GENOMIC DNA]</scope>
</reference>
<comment type="caution">
    <text evidence="1">The sequence shown here is derived from an EMBL/GenBank/DDBJ whole genome shotgun (WGS) entry which is preliminary data.</text>
</comment>
<evidence type="ECO:0000313" key="2">
    <source>
        <dbReference type="EMBL" id="CAL6054585.1"/>
    </source>
</evidence>
<name>A0AA86NIL4_9EUKA</name>
<protein>
    <submittedName>
        <fullName evidence="2">Hypothetical_protein</fullName>
    </submittedName>
</protein>
<dbReference type="EMBL" id="CAXDID020000202">
    <property type="protein sequence ID" value="CAL6054585.1"/>
    <property type="molecule type" value="Genomic_DNA"/>
</dbReference>
<gene>
    <name evidence="2" type="ORF">HINF_LOCUS46138</name>
    <name evidence="1" type="ORF">HINF_LOCUS8337</name>
</gene>
<sequence length="136" mass="15946">MKVRSLLVRIDCCLTDIQRYQRRLVSGRFGNFPVQLDWLVALKRQRDYIRQVLQLNTEYQLLERLTEQFNVATERDQVNNLAIRIGEMESSMQGPIVDSLMAILRKANFVRQQAKKKLIQTAIEGEQWHRGDRASA</sequence>
<evidence type="ECO:0000313" key="3">
    <source>
        <dbReference type="Proteomes" id="UP001642409"/>
    </source>
</evidence>
<dbReference type="Proteomes" id="UP001642409">
    <property type="component" value="Unassembled WGS sequence"/>
</dbReference>
<dbReference type="AlphaFoldDB" id="A0AA86NIL4"/>
<accession>A0AA86NIL4</accession>
<keyword evidence="3" id="KW-1185">Reference proteome</keyword>
<organism evidence="1">
    <name type="scientific">Hexamita inflata</name>
    <dbReference type="NCBI Taxonomy" id="28002"/>
    <lineage>
        <taxon>Eukaryota</taxon>
        <taxon>Metamonada</taxon>
        <taxon>Diplomonadida</taxon>
        <taxon>Hexamitidae</taxon>
        <taxon>Hexamitinae</taxon>
        <taxon>Hexamita</taxon>
    </lineage>
</organism>
<proteinExistence type="predicted"/>